<evidence type="ECO:0000313" key="3">
    <source>
        <dbReference type="Proteomes" id="UP001497623"/>
    </source>
</evidence>
<proteinExistence type="predicted"/>
<accession>A0AAV2RWA5</accession>
<keyword evidence="3" id="KW-1185">Reference proteome</keyword>
<reference evidence="2 3" key="1">
    <citation type="submission" date="2024-05" db="EMBL/GenBank/DDBJ databases">
        <authorList>
            <person name="Wallberg A."/>
        </authorList>
    </citation>
    <scope>NUCLEOTIDE SEQUENCE [LARGE SCALE GENOMIC DNA]</scope>
</reference>
<comment type="caution">
    <text evidence="2">The sequence shown here is derived from an EMBL/GenBank/DDBJ whole genome shotgun (WGS) entry which is preliminary data.</text>
</comment>
<evidence type="ECO:0000313" key="2">
    <source>
        <dbReference type="EMBL" id="CAL4148206.1"/>
    </source>
</evidence>
<dbReference type="EMBL" id="CAXKWB010036438">
    <property type="protein sequence ID" value="CAL4148206.1"/>
    <property type="molecule type" value="Genomic_DNA"/>
</dbReference>
<evidence type="ECO:0000256" key="1">
    <source>
        <dbReference type="SAM" id="SignalP"/>
    </source>
</evidence>
<sequence>FLIFVPLYHISEMKLLLLFLTITIAVAYQETAAPVIQRGITDLTGLQYFNDQPGAKSATPSGDHITDFSVVSLEPYMDLISGIPIARKEQYRRIIPYRKRMAANRGMLRSHAVYRGKKRSMPSMAQRVLWKRGFRSLEGYRSIPEVELLGLLGSQFSNMVYGKREKTFPGNRLPVTLFLTPDKRDSFEGIPRTGAPISIPPIDEE</sequence>
<feature type="chain" id="PRO_5043977005" evidence="1">
    <location>
        <begin position="28"/>
        <end position="205"/>
    </location>
</feature>
<gene>
    <name evidence="2" type="ORF">MNOR_LOCUS30201</name>
</gene>
<name>A0AAV2RWA5_MEGNR</name>
<organism evidence="2 3">
    <name type="scientific">Meganyctiphanes norvegica</name>
    <name type="common">Northern krill</name>
    <name type="synonym">Thysanopoda norvegica</name>
    <dbReference type="NCBI Taxonomy" id="48144"/>
    <lineage>
        <taxon>Eukaryota</taxon>
        <taxon>Metazoa</taxon>
        <taxon>Ecdysozoa</taxon>
        <taxon>Arthropoda</taxon>
        <taxon>Crustacea</taxon>
        <taxon>Multicrustacea</taxon>
        <taxon>Malacostraca</taxon>
        <taxon>Eumalacostraca</taxon>
        <taxon>Eucarida</taxon>
        <taxon>Euphausiacea</taxon>
        <taxon>Euphausiidae</taxon>
        <taxon>Meganyctiphanes</taxon>
    </lineage>
</organism>
<dbReference type="Proteomes" id="UP001497623">
    <property type="component" value="Unassembled WGS sequence"/>
</dbReference>
<protein>
    <submittedName>
        <fullName evidence="2">Uncharacterized protein</fullName>
    </submittedName>
</protein>
<keyword evidence="1" id="KW-0732">Signal</keyword>
<feature type="signal peptide" evidence="1">
    <location>
        <begin position="1"/>
        <end position="27"/>
    </location>
</feature>
<feature type="non-terminal residue" evidence="2">
    <location>
        <position position="1"/>
    </location>
</feature>
<dbReference type="AlphaFoldDB" id="A0AAV2RWA5"/>